<dbReference type="PROSITE" id="PS51186">
    <property type="entry name" value="GNAT"/>
    <property type="match status" value="1"/>
</dbReference>
<dbReference type="PANTHER" id="PTHR43617">
    <property type="entry name" value="L-AMINO ACID N-ACETYLTRANSFERASE"/>
    <property type="match status" value="1"/>
</dbReference>
<feature type="domain" description="N-acetyltransferase" evidence="1">
    <location>
        <begin position="2"/>
        <end position="152"/>
    </location>
</feature>
<proteinExistence type="predicted"/>
<dbReference type="SUPFAM" id="SSF55729">
    <property type="entry name" value="Acyl-CoA N-acyltransferases (Nat)"/>
    <property type="match status" value="1"/>
</dbReference>
<organism evidence="2 3">
    <name type="scientific">Fictibacillus enclensis</name>
    <dbReference type="NCBI Taxonomy" id="1017270"/>
    <lineage>
        <taxon>Bacteria</taxon>
        <taxon>Bacillati</taxon>
        <taxon>Bacillota</taxon>
        <taxon>Bacilli</taxon>
        <taxon>Bacillales</taxon>
        <taxon>Fictibacillaceae</taxon>
        <taxon>Fictibacillus</taxon>
    </lineage>
</organism>
<dbReference type="OrthoDB" id="9127144at2"/>
<dbReference type="CDD" id="cd04301">
    <property type="entry name" value="NAT_SF"/>
    <property type="match status" value="1"/>
</dbReference>
<comment type="caution">
    <text evidence="2">The sequence shown here is derived from an EMBL/GenBank/DDBJ whole genome shotgun (WGS) entry which is preliminary data.</text>
</comment>
<dbReference type="InterPro" id="IPR016181">
    <property type="entry name" value="Acyl_CoA_acyltransferase"/>
</dbReference>
<keyword evidence="3" id="KW-1185">Reference proteome</keyword>
<evidence type="ECO:0000259" key="1">
    <source>
        <dbReference type="PROSITE" id="PS51186"/>
    </source>
</evidence>
<dbReference type="InterPro" id="IPR050276">
    <property type="entry name" value="MshD_Acetyltransferase"/>
</dbReference>
<protein>
    <submittedName>
        <fullName evidence="2">GCN5 family acetyltransferase</fullName>
    </submittedName>
</protein>
<dbReference type="GO" id="GO:0016747">
    <property type="term" value="F:acyltransferase activity, transferring groups other than amino-acyl groups"/>
    <property type="evidence" value="ECO:0007669"/>
    <property type="project" value="InterPro"/>
</dbReference>
<gene>
    <name evidence="2" type="ORF">AS030_01685</name>
</gene>
<evidence type="ECO:0000313" key="2">
    <source>
        <dbReference type="EMBL" id="KSU84298.1"/>
    </source>
</evidence>
<dbReference type="Gene3D" id="3.40.630.30">
    <property type="match status" value="1"/>
</dbReference>
<accession>A0A0V8JBL4</accession>
<dbReference type="EMBL" id="LNQN01000001">
    <property type="protein sequence ID" value="KSU84298.1"/>
    <property type="molecule type" value="Genomic_DNA"/>
</dbReference>
<dbReference type="RefSeq" id="WP_061967671.1">
    <property type="nucleotide sequence ID" value="NZ_FMAV01000001.1"/>
</dbReference>
<sequence>MMELRKVDRDNWEEALRLKVMKEQEKLVPSVAVSLAKVYIKPDGDDVEYLPFSIYVNDRMVGFIMHAYVQKTENMYWINGFLIDEQQQGKGYGKQALNAMISWIERKFPHSMETRLTVNRENKHAKALYEKLDYVPTGEEYDGEIVYRRKRV</sequence>
<dbReference type="AlphaFoldDB" id="A0A0V8JBL4"/>
<name>A0A0V8JBL4_9BACL</name>
<reference evidence="2 3" key="1">
    <citation type="journal article" date="2014" name="Antonie Van Leeuwenhoek">
        <title>Fictibacillus enclensis sp. nov., isolated from marine sediment.</title>
        <authorList>
            <person name="Dastager S.G."/>
            <person name="Mawlankar R."/>
            <person name="Srinivasan K."/>
            <person name="Tang S.K."/>
            <person name="Lee J.C."/>
            <person name="Ramana V.V."/>
            <person name="Shouche Y.S."/>
        </authorList>
    </citation>
    <scope>NUCLEOTIDE SEQUENCE [LARGE SCALE GENOMIC DNA]</scope>
    <source>
        <strain evidence="2 3">NIO-1003</strain>
    </source>
</reference>
<keyword evidence="2" id="KW-0808">Transferase</keyword>
<evidence type="ECO:0000313" key="3">
    <source>
        <dbReference type="Proteomes" id="UP000054099"/>
    </source>
</evidence>
<dbReference type="Pfam" id="PF00583">
    <property type="entry name" value="Acetyltransf_1"/>
    <property type="match status" value="1"/>
</dbReference>
<dbReference type="InterPro" id="IPR000182">
    <property type="entry name" value="GNAT_dom"/>
</dbReference>
<dbReference type="Proteomes" id="UP000054099">
    <property type="component" value="Unassembled WGS sequence"/>
</dbReference>